<feature type="transmembrane region" description="Helical" evidence="5">
    <location>
        <begin position="384"/>
        <end position="402"/>
    </location>
</feature>
<feature type="transmembrane region" description="Helical" evidence="5">
    <location>
        <begin position="21"/>
        <end position="46"/>
    </location>
</feature>
<dbReference type="AlphaFoldDB" id="A0A1H9VRF8"/>
<feature type="domain" description="ABC-2 type transporter transmembrane" evidence="6">
    <location>
        <begin position="25"/>
        <end position="396"/>
    </location>
</feature>
<dbReference type="InterPro" id="IPR013525">
    <property type="entry name" value="ABC2_TM"/>
</dbReference>
<proteinExistence type="predicted"/>
<keyword evidence="2 5" id="KW-0812">Transmembrane</keyword>
<dbReference type="EMBL" id="FOGJ01000024">
    <property type="protein sequence ID" value="SES24121.1"/>
    <property type="molecule type" value="Genomic_DNA"/>
</dbReference>
<protein>
    <submittedName>
        <fullName evidence="7">ABC-2 family transporter protein</fullName>
    </submittedName>
</protein>
<feature type="transmembrane region" description="Helical" evidence="5">
    <location>
        <begin position="295"/>
        <end position="319"/>
    </location>
</feature>
<sequence>MNKNYLLQYIRIEYKRMLASFGHMLLSIMIMAIIIGIGMTGAFYVMSHLTDYEKVTVAMVLPSSEEAGTLKALSSLIQMQESVSDIADFTYLSMDEASKGIRDGSVQAAIILGDTFINDIMTGINTPAIVLLPEDTKLNTQVFHEEVRDGISLIRTGESGIYAVTDAWIHGYSMVISRSDMENLLTDLFTRNALDRNSVIADTSVSAFGEDTIMQYYIASGFAVILLFAGLLFGNLYAGNDLVVRKKIRVNGIGVVLSGFVRILVMTTFLLFISIIMICMIMIYSGVTGAVTDFYFEIALIPGLLILSFSLAGFFHFIYSLSDIEAQNAMILILMAIFMAFSSGCIFPMAFLPDVFQKIGGIMPMRLWRTGVSLILFSYPDIKVILSLLGTGLLFAAGGVVCQNRKMHT</sequence>
<evidence type="ECO:0000256" key="4">
    <source>
        <dbReference type="ARBA" id="ARBA00023136"/>
    </source>
</evidence>
<dbReference type="GO" id="GO:0016020">
    <property type="term" value="C:membrane"/>
    <property type="evidence" value="ECO:0007669"/>
    <property type="project" value="UniProtKB-SubCell"/>
</dbReference>
<evidence type="ECO:0000256" key="5">
    <source>
        <dbReference type="SAM" id="Phobius"/>
    </source>
</evidence>
<evidence type="ECO:0000313" key="8">
    <source>
        <dbReference type="Proteomes" id="UP000182584"/>
    </source>
</evidence>
<accession>A0A1H9VRF8</accession>
<dbReference type="GO" id="GO:0140359">
    <property type="term" value="F:ABC-type transporter activity"/>
    <property type="evidence" value="ECO:0007669"/>
    <property type="project" value="InterPro"/>
</dbReference>
<dbReference type="eggNOG" id="COG0842">
    <property type="taxonomic scope" value="Bacteria"/>
</dbReference>
<dbReference type="RefSeq" id="WP_081357174.1">
    <property type="nucleotide sequence ID" value="NZ_FOGJ01000024.1"/>
</dbReference>
<keyword evidence="3 5" id="KW-1133">Transmembrane helix</keyword>
<organism evidence="7 8">
    <name type="scientific">Butyrivibrio fibrisolvens</name>
    <dbReference type="NCBI Taxonomy" id="831"/>
    <lineage>
        <taxon>Bacteria</taxon>
        <taxon>Bacillati</taxon>
        <taxon>Bacillota</taxon>
        <taxon>Clostridia</taxon>
        <taxon>Lachnospirales</taxon>
        <taxon>Lachnospiraceae</taxon>
        <taxon>Butyrivibrio</taxon>
    </lineage>
</organism>
<gene>
    <name evidence="7" type="ORF">SAMN04487884_12477</name>
</gene>
<dbReference type="Proteomes" id="UP000182584">
    <property type="component" value="Unassembled WGS sequence"/>
</dbReference>
<evidence type="ECO:0000256" key="3">
    <source>
        <dbReference type="ARBA" id="ARBA00022989"/>
    </source>
</evidence>
<feature type="transmembrane region" description="Helical" evidence="5">
    <location>
        <begin position="259"/>
        <end position="283"/>
    </location>
</feature>
<comment type="subcellular location">
    <subcellularLocation>
        <location evidence="1">Membrane</location>
        <topology evidence="1">Multi-pass membrane protein</topology>
    </subcellularLocation>
</comment>
<reference evidence="7 8" key="1">
    <citation type="submission" date="2016-10" db="EMBL/GenBank/DDBJ databases">
        <authorList>
            <person name="de Groot N.N."/>
        </authorList>
    </citation>
    <scope>NUCLEOTIDE SEQUENCE [LARGE SCALE GENOMIC DNA]</scope>
    <source>
        <strain evidence="7 8">AR40</strain>
    </source>
</reference>
<name>A0A1H9VRF8_BUTFI</name>
<evidence type="ECO:0000313" key="7">
    <source>
        <dbReference type="EMBL" id="SES24121.1"/>
    </source>
</evidence>
<dbReference type="OrthoDB" id="2067958at2"/>
<evidence type="ECO:0000256" key="2">
    <source>
        <dbReference type="ARBA" id="ARBA00022692"/>
    </source>
</evidence>
<keyword evidence="4 5" id="KW-0472">Membrane</keyword>
<feature type="transmembrane region" description="Helical" evidence="5">
    <location>
        <begin position="216"/>
        <end position="238"/>
    </location>
</feature>
<evidence type="ECO:0000259" key="6">
    <source>
        <dbReference type="Pfam" id="PF12698"/>
    </source>
</evidence>
<evidence type="ECO:0000256" key="1">
    <source>
        <dbReference type="ARBA" id="ARBA00004141"/>
    </source>
</evidence>
<dbReference type="Pfam" id="PF12698">
    <property type="entry name" value="ABC2_membrane_3"/>
    <property type="match status" value="1"/>
</dbReference>
<feature type="transmembrane region" description="Helical" evidence="5">
    <location>
        <begin position="331"/>
        <end position="351"/>
    </location>
</feature>